<evidence type="ECO:0000256" key="4">
    <source>
        <dbReference type="ARBA" id="ARBA00022989"/>
    </source>
</evidence>
<dbReference type="PANTHER" id="PTHR32322:SF2">
    <property type="entry name" value="EAMA DOMAIN-CONTAINING PROTEIN"/>
    <property type="match status" value="1"/>
</dbReference>
<feature type="transmembrane region" description="Helical" evidence="7">
    <location>
        <begin position="174"/>
        <end position="192"/>
    </location>
</feature>
<accession>A0ABW7C607</accession>
<evidence type="ECO:0000256" key="6">
    <source>
        <dbReference type="SAM" id="MobiDB-lite"/>
    </source>
</evidence>
<gene>
    <name evidence="9" type="ORF">VPK24_03265</name>
</gene>
<feature type="region of interest" description="Disordered" evidence="6">
    <location>
        <begin position="13"/>
        <end position="50"/>
    </location>
</feature>
<feature type="transmembrane region" description="Helical" evidence="7">
    <location>
        <begin position="89"/>
        <end position="109"/>
    </location>
</feature>
<dbReference type="SUPFAM" id="SSF103481">
    <property type="entry name" value="Multidrug resistance efflux transporter EmrE"/>
    <property type="match status" value="2"/>
</dbReference>
<evidence type="ECO:0000313" key="10">
    <source>
        <dbReference type="Proteomes" id="UP001604335"/>
    </source>
</evidence>
<feature type="transmembrane region" description="Helical" evidence="7">
    <location>
        <begin position="121"/>
        <end position="140"/>
    </location>
</feature>
<evidence type="ECO:0000256" key="2">
    <source>
        <dbReference type="ARBA" id="ARBA00007362"/>
    </source>
</evidence>
<name>A0ABW7C607_9CYAN</name>
<feature type="transmembrane region" description="Helical" evidence="7">
    <location>
        <begin position="268"/>
        <end position="289"/>
    </location>
</feature>
<evidence type="ECO:0000256" key="3">
    <source>
        <dbReference type="ARBA" id="ARBA00022692"/>
    </source>
</evidence>
<feature type="domain" description="EamA" evidence="8">
    <location>
        <begin position="58"/>
        <end position="191"/>
    </location>
</feature>
<sequence length="348" mass="36001">MAIVGRDGLHLAKGRDLKNQHPKDERSKNQHSKGRHLKSPTHAAVNSDAGHRARSLRWGVLLAGMAAISTGAIFARWAMQSAGRSDWGFGLWLAAGRVTLAALAVAPAWPQTWRSPRSAWPWAVGAGACLALHFVCWLSSLGYTSIAASTVLVTTTPVWVAIATSVITQKFAGWITWAGLAIALAGSAVIALSQDAGTIGSDPLLGNGLALAGALAAAGYLLLGRVAQQRGLTLGSYAALAYGSAALLLSPLVALWGGGWQTITPTTVLAIALSALVPQLIGHTSFNWLVTQMPPLWVTLAILFEPVGASSLGWVVFGEQPGVGVLLGGVIVLLGVVLVVLGGRSTQG</sequence>
<evidence type="ECO:0000256" key="7">
    <source>
        <dbReference type="SAM" id="Phobius"/>
    </source>
</evidence>
<dbReference type="Proteomes" id="UP001604335">
    <property type="component" value="Unassembled WGS sequence"/>
</dbReference>
<feature type="compositionally biased region" description="Basic and acidic residues" evidence="6">
    <location>
        <begin position="13"/>
        <end position="28"/>
    </location>
</feature>
<organism evidence="9 10">
    <name type="scientific">Limnothrix redekei LRLZ20PSL1</name>
    <dbReference type="NCBI Taxonomy" id="3112953"/>
    <lineage>
        <taxon>Bacteria</taxon>
        <taxon>Bacillati</taxon>
        <taxon>Cyanobacteriota</taxon>
        <taxon>Cyanophyceae</taxon>
        <taxon>Pseudanabaenales</taxon>
        <taxon>Pseudanabaenaceae</taxon>
        <taxon>Limnothrix</taxon>
    </lineage>
</organism>
<comment type="subcellular location">
    <subcellularLocation>
        <location evidence="1">Membrane</location>
        <topology evidence="1">Multi-pass membrane protein</topology>
    </subcellularLocation>
</comment>
<keyword evidence="5 7" id="KW-0472">Membrane</keyword>
<keyword evidence="4 7" id="KW-1133">Transmembrane helix</keyword>
<evidence type="ECO:0000259" key="8">
    <source>
        <dbReference type="Pfam" id="PF00892"/>
    </source>
</evidence>
<evidence type="ECO:0000256" key="1">
    <source>
        <dbReference type="ARBA" id="ARBA00004141"/>
    </source>
</evidence>
<feature type="domain" description="EamA" evidence="8">
    <location>
        <begin position="205"/>
        <end position="340"/>
    </location>
</feature>
<feature type="transmembrane region" description="Helical" evidence="7">
    <location>
        <begin position="146"/>
        <end position="167"/>
    </location>
</feature>
<evidence type="ECO:0000256" key="5">
    <source>
        <dbReference type="ARBA" id="ARBA00023136"/>
    </source>
</evidence>
<dbReference type="RefSeq" id="WP_393010680.1">
    <property type="nucleotide sequence ID" value="NZ_JAZAQF010000016.1"/>
</dbReference>
<dbReference type="InterPro" id="IPR050638">
    <property type="entry name" value="AA-Vitamin_Transporters"/>
</dbReference>
<keyword evidence="10" id="KW-1185">Reference proteome</keyword>
<dbReference type="PANTHER" id="PTHR32322">
    <property type="entry name" value="INNER MEMBRANE TRANSPORTER"/>
    <property type="match status" value="1"/>
</dbReference>
<keyword evidence="3 7" id="KW-0812">Transmembrane</keyword>
<evidence type="ECO:0000313" key="9">
    <source>
        <dbReference type="EMBL" id="MFG3816644.1"/>
    </source>
</evidence>
<protein>
    <submittedName>
        <fullName evidence="9">DMT family transporter</fullName>
    </submittedName>
</protein>
<feature type="transmembrane region" description="Helical" evidence="7">
    <location>
        <begin position="204"/>
        <end position="223"/>
    </location>
</feature>
<dbReference type="EMBL" id="JAZAQF010000016">
    <property type="protein sequence ID" value="MFG3816644.1"/>
    <property type="molecule type" value="Genomic_DNA"/>
</dbReference>
<comment type="similarity">
    <text evidence="2">Belongs to the EamA transporter family.</text>
</comment>
<proteinExistence type="inferred from homology"/>
<feature type="transmembrane region" description="Helical" evidence="7">
    <location>
        <begin position="235"/>
        <end position="256"/>
    </location>
</feature>
<comment type="caution">
    <text evidence="9">The sequence shown here is derived from an EMBL/GenBank/DDBJ whole genome shotgun (WGS) entry which is preliminary data.</text>
</comment>
<feature type="compositionally biased region" description="Basic residues" evidence="6">
    <location>
        <begin position="29"/>
        <end position="39"/>
    </location>
</feature>
<dbReference type="InterPro" id="IPR000620">
    <property type="entry name" value="EamA_dom"/>
</dbReference>
<dbReference type="InterPro" id="IPR037185">
    <property type="entry name" value="EmrE-like"/>
</dbReference>
<reference evidence="10" key="1">
    <citation type="journal article" date="2024" name="Algal Res.">
        <title>Biochemical, toxicological and genomic investigation of a high-biomass producing Limnothrix strain isolated from Italian shallow drinking water reservoir.</title>
        <authorList>
            <person name="Simonazzi M."/>
            <person name="Shishido T.K."/>
            <person name="Delbaje E."/>
            <person name="Wahlsten M."/>
            <person name="Fewer D.P."/>
            <person name="Sivonen K."/>
            <person name="Pezzolesi L."/>
            <person name="Pistocchi R."/>
        </authorList>
    </citation>
    <scope>NUCLEOTIDE SEQUENCE [LARGE SCALE GENOMIC DNA]</scope>
    <source>
        <strain evidence="10">LRLZ20PSL1</strain>
    </source>
</reference>
<dbReference type="Pfam" id="PF00892">
    <property type="entry name" value="EamA"/>
    <property type="match status" value="2"/>
</dbReference>
<feature type="transmembrane region" description="Helical" evidence="7">
    <location>
        <begin position="58"/>
        <end position="77"/>
    </location>
</feature>
<feature type="transmembrane region" description="Helical" evidence="7">
    <location>
        <begin position="296"/>
        <end position="317"/>
    </location>
</feature>
<feature type="transmembrane region" description="Helical" evidence="7">
    <location>
        <begin position="323"/>
        <end position="343"/>
    </location>
</feature>